<accession>A0A2M8S0Q1</accession>
<proteinExistence type="predicted"/>
<keyword evidence="1" id="KW-0472">Membrane</keyword>
<dbReference type="AlphaFoldDB" id="A0A2M8S0Q1"/>
<keyword evidence="4" id="KW-1185">Reference proteome</keyword>
<dbReference type="Proteomes" id="UP000229329">
    <property type="component" value="Unassembled WGS sequence"/>
</dbReference>
<dbReference type="EMBL" id="PHHA01000026">
    <property type="protein sequence ID" value="PJG84684.1"/>
    <property type="molecule type" value="Genomic_DNA"/>
</dbReference>
<dbReference type="RefSeq" id="WP_100289512.1">
    <property type="nucleotide sequence ID" value="NZ_PHHA01000026.1"/>
</dbReference>
<organism evidence="3 4">
    <name type="scientific">Conservatibacter flavescens</name>
    <dbReference type="NCBI Taxonomy" id="28161"/>
    <lineage>
        <taxon>Bacteria</taxon>
        <taxon>Pseudomonadati</taxon>
        <taxon>Pseudomonadota</taxon>
        <taxon>Gammaproteobacteria</taxon>
        <taxon>Pasteurellales</taxon>
        <taxon>Pasteurellaceae</taxon>
        <taxon>Conservatibacter</taxon>
    </lineage>
</organism>
<evidence type="ECO:0000313" key="4">
    <source>
        <dbReference type="Proteomes" id="UP000229329"/>
    </source>
</evidence>
<dbReference type="Pfam" id="PF10571">
    <property type="entry name" value="UPF0547"/>
    <property type="match status" value="1"/>
</dbReference>
<evidence type="ECO:0000256" key="1">
    <source>
        <dbReference type="SAM" id="Phobius"/>
    </source>
</evidence>
<dbReference type="OrthoDB" id="8685152at2"/>
<keyword evidence="1" id="KW-1133">Transmembrane helix</keyword>
<sequence>MALQRCPGCRKKISESAKLCPHCAFSFAEADLEKYKAVLEQRRQHNAEINRKSVKLHLIWFVIFAVVIGVASWWQNGG</sequence>
<keyword evidence="1" id="KW-0812">Transmembrane</keyword>
<dbReference type="InterPro" id="IPR018886">
    <property type="entry name" value="UPF0547"/>
</dbReference>
<reference evidence="3 4" key="1">
    <citation type="submission" date="2017-11" db="EMBL/GenBank/DDBJ databases">
        <title>Reclassification of Bisgaard taxon 7 as Conservatibacter flavescens gen. nov., sp. nov.</title>
        <authorList>
            <person name="Christensen H."/>
        </authorList>
    </citation>
    <scope>NUCLEOTIDE SEQUENCE [LARGE SCALE GENOMIC DNA]</scope>
    <source>
        <strain evidence="3 4">7_4</strain>
    </source>
</reference>
<feature type="domain" description="UPF0547" evidence="2">
    <location>
        <begin position="5"/>
        <end position="27"/>
    </location>
</feature>
<name>A0A2M8S0Q1_9PAST</name>
<feature type="transmembrane region" description="Helical" evidence="1">
    <location>
        <begin position="58"/>
        <end position="75"/>
    </location>
</feature>
<comment type="caution">
    <text evidence="3">The sequence shown here is derived from an EMBL/GenBank/DDBJ whole genome shotgun (WGS) entry which is preliminary data.</text>
</comment>
<evidence type="ECO:0000259" key="2">
    <source>
        <dbReference type="Pfam" id="PF10571"/>
    </source>
</evidence>
<gene>
    <name evidence="3" type="ORF">CVP05_10455</name>
</gene>
<protein>
    <recommendedName>
        <fullName evidence="2">UPF0547 domain-containing protein</fullName>
    </recommendedName>
</protein>
<evidence type="ECO:0000313" key="3">
    <source>
        <dbReference type="EMBL" id="PJG84684.1"/>
    </source>
</evidence>